<sequence length="304" mass="33476">MKPVLSSPWLLAVATSIFGGAGAAVVPAAPGDPVHHLPLSVPRPAEDPDKEPYPMWQTVHSPNPLNLTRVWHVHKCLQDWCDNREVLWEEGGKVTCRSDHQEGDNIVAWICNVGHYRRVCSAAMINMGAKHMISQMDEYRANHPAGHVYYTPDYSHSFIIGWDTYCDGSPSCGGYRDPTIVCENAIDKYGEGTHPKPPQYEAIANGYGSAHHEGYQVEDEGKSGNGESSYDGVTVEMEDGRGGIDDEEAEFEKFKLGQALKDAKIAEQPIRNKMWPATQEKPSVEGVSPINIHNNPAHGKHGGR</sequence>
<feature type="region of interest" description="Disordered" evidence="1">
    <location>
        <begin position="271"/>
        <end position="304"/>
    </location>
</feature>
<dbReference type="Proteomes" id="UP001174997">
    <property type="component" value="Unassembled WGS sequence"/>
</dbReference>
<feature type="signal peptide" evidence="2">
    <location>
        <begin position="1"/>
        <end position="23"/>
    </location>
</feature>
<evidence type="ECO:0000256" key="2">
    <source>
        <dbReference type="SAM" id="SignalP"/>
    </source>
</evidence>
<organism evidence="3 4">
    <name type="scientific">Cercophora samala</name>
    <dbReference type="NCBI Taxonomy" id="330535"/>
    <lineage>
        <taxon>Eukaryota</taxon>
        <taxon>Fungi</taxon>
        <taxon>Dikarya</taxon>
        <taxon>Ascomycota</taxon>
        <taxon>Pezizomycotina</taxon>
        <taxon>Sordariomycetes</taxon>
        <taxon>Sordariomycetidae</taxon>
        <taxon>Sordariales</taxon>
        <taxon>Lasiosphaeriaceae</taxon>
        <taxon>Cercophora</taxon>
    </lineage>
</organism>
<gene>
    <name evidence="3" type="ORF">QBC41DRAFT_224615</name>
</gene>
<evidence type="ECO:0000256" key="1">
    <source>
        <dbReference type="SAM" id="MobiDB-lite"/>
    </source>
</evidence>
<evidence type="ECO:0000313" key="3">
    <source>
        <dbReference type="EMBL" id="KAK0669174.1"/>
    </source>
</evidence>
<evidence type="ECO:0000313" key="4">
    <source>
        <dbReference type="Proteomes" id="UP001174997"/>
    </source>
</evidence>
<feature type="chain" id="PRO_5041386902" evidence="2">
    <location>
        <begin position="24"/>
        <end position="304"/>
    </location>
</feature>
<reference evidence="3" key="1">
    <citation type="submission" date="2023-06" db="EMBL/GenBank/DDBJ databases">
        <title>Genome-scale phylogeny and comparative genomics of the fungal order Sordariales.</title>
        <authorList>
            <consortium name="Lawrence Berkeley National Laboratory"/>
            <person name="Hensen N."/>
            <person name="Bonometti L."/>
            <person name="Westerberg I."/>
            <person name="Brannstrom I.O."/>
            <person name="Guillou S."/>
            <person name="Cros-Aarteil S."/>
            <person name="Calhoun S."/>
            <person name="Haridas S."/>
            <person name="Kuo A."/>
            <person name="Mondo S."/>
            <person name="Pangilinan J."/>
            <person name="Riley R."/>
            <person name="Labutti K."/>
            <person name="Andreopoulos B."/>
            <person name="Lipzen A."/>
            <person name="Chen C."/>
            <person name="Yanf M."/>
            <person name="Daum C."/>
            <person name="Ng V."/>
            <person name="Clum A."/>
            <person name="Steindorff A."/>
            <person name="Ohm R."/>
            <person name="Martin F."/>
            <person name="Silar P."/>
            <person name="Natvig D."/>
            <person name="Lalanne C."/>
            <person name="Gautier V."/>
            <person name="Ament-Velasquez S.L."/>
            <person name="Kruys A."/>
            <person name="Hutchinson M.I."/>
            <person name="Powell A.J."/>
            <person name="Barry K."/>
            <person name="Miller A.N."/>
            <person name="Grigoriev I.V."/>
            <person name="Debuchy R."/>
            <person name="Gladieux P."/>
            <person name="Thoren M.H."/>
            <person name="Johannesson H."/>
        </authorList>
    </citation>
    <scope>NUCLEOTIDE SEQUENCE</scope>
    <source>
        <strain evidence="3">CBS 307.81</strain>
    </source>
</reference>
<proteinExistence type="predicted"/>
<keyword evidence="4" id="KW-1185">Reference proteome</keyword>
<name>A0AA39ZDV9_9PEZI</name>
<dbReference type="EMBL" id="JAULSY010000046">
    <property type="protein sequence ID" value="KAK0669174.1"/>
    <property type="molecule type" value="Genomic_DNA"/>
</dbReference>
<protein>
    <submittedName>
        <fullName evidence="3">Uncharacterized protein</fullName>
    </submittedName>
</protein>
<comment type="caution">
    <text evidence="3">The sequence shown here is derived from an EMBL/GenBank/DDBJ whole genome shotgun (WGS) entry which is preliminary data.</text>
</comment>
<dbReference type="AlphaFoldDB" id="A0AA39ZDV9"/>
<accession>A0AA39ZDV9</accession>
<keyword evidence="2" id="KW-0732">Signal</keyword>